<comment type="similarity">
    <text evidence="1">Belongs to the glycosyl hydrolase 13 family.</text>
</comment>
<dbReference type="Gene3D" id="3.90.400.10">
    <property type="entry name" value="Oligo-1,6-glucosidase, Domain 2"/>
    <property type="match status" value="1"/>
</dbReference>
<evidence type="ECO:0000313" key="5">
    <source>
        <dbReference type="Proteomes" id="UP000016924"/>
    </source>
</evidence>
<evidence type="ECO:0000259" key="3">
    <source>
        <dbReference type="Pfam" id="PF00128"/>
    </source>
</evidence>
<dbReference type="HOGENOM" id="CLU_2015140_0_0_1"/>
<reference evidence="5" key="1">
    <citation type="submission" date="2012-06" db="EMBL/GenBank/DDBJ databases">
        <title>The genome sequence of Coniosporium apollinis CBS 100218.</title>
        <authorList>
            <consortium name="The Broad Institute Genome Sequencing Platform"/>
            <person name="Cuomo C."/>
            <person name="Gorbushina A."/>
            <person name="Noack S."/>
            <person name="Walker B."/>
            <person name="Young S.K."/>
            <person name="Zeng Q."/>
            <person name="Gargeya S."/>
            <person name="Fitzgerald M."/>
            <person name="Haas B."/>
            <person name="Abouelleil A."/>
            <person name="Alvarado L."/>
            <person name="Arachchi H.M."/>
            <person name="Berlin A.M."/>
            <person name="Chapman S.B."/>
            <person name="Goldberg J."/>
            <person name="Griggs A."/>
            <person name="Gujja S."/>
            <person name="Hansen M."/>
            <person name="Howarth C."/>
            <person name="Imamovic A."/>
            <person name="Larimer J."/>
            <person name="McCowan C."/>
            <person name="Montmayeur A."/>
            <person name="Murphy C."/>
            <person name="Neiman D."/>
            <person name="Pearson M."/>
            <person name="Priest M."/>
            <person name="Roberts A."/>
            <person name="Saif S."/>
            <person name="Shea T."/>
            <person name="Sisk P."/>
            <person name="Sykes S."/>
            <person name="Wortman J."/>
            <person name="Nusbaum C."/>
            <person name="Birren B."/>
        </authorList>
    </citation>
    <scope>NUCLEOTIDE SEQUENCE [LARGE SCALE GENOMIC DNA]</scope>
    <source>
        <strain evidence="5">CBS 100218</strain>
    </source>
</reference>
<dbReference type="GO" id="GO:0000023">
    <property type="term" value="P:maltose metabolic process"/>
    <property type="evidence" value="ECO:0007669"/>
    <property type="project" value="UniProtKB-KW"/>
</dbReference>
<dbReference type="Proteomes" id="UP000016924">
    <property type="component" value="Unassembled WGS sequence"/>
</dbReference>
<dbReference type="GO" id="GO:0090599">
    <property type="term" value="F:alpha-glucosidase activity"/>
    <property type="evidence" value="ECO:0007669"/>
    <property type="project" value="UniProtKB-ARBA"/>
</dbReference>
<feature type="domain" description="Glycosyl hydrolase family 13 catalytic" evidence="3">
    <location>
        <begin position="58"/>
        <end position="110"/>
    </location>
</feature>
<dbReference type="GO" id="GO:0009313">
    <property type="term" value="P:oligosaccharide catabolic process"/>
    <property type="evidence" value="ECO:0007669"/>
    <property type="project" value="TreeGrafter"/>
</dbReference>
<dbReference type="eggNOG" id="KOG0471">
    <property type="taxonomic scope" value="Eukaryota"/>
</dbReference>
<keyword evidence="2" id="KW-0462">Maltose metabolism</keyword>
<evidence type="ECO:0000256" key="2">
    <source>
        <dbReference type="ARBA" id="ARBA00026248"/>
    </source>
</evidence>
<protein>
    <recommendedName>
        <fullName evidence="3">Glycosyl hydrolase family 13 catalytic domain-containing protein</fullName>
    </recommendedName>
</protein>
<dbReference type="PANTHER" id="PTHR10357:SF179">
    <property type="entry name" value="NEUTRAL AND BASIC AMINO ACID TRANSPORT PROTEIN RBAT"/>
    <property type="match status" value="1"/>
</dbReference>
<dbReference type="Gene3D" id="3.20.20.80">
    <property type="entry name" value="Glycosidases"/>
    <property type="match status" value="1"/>
</dbReference>
<dbReference type="InterPro" id="IPR045857">
    <property type="entry name" value="O16G_dom_2"/>
</dbReference>
<evidence type="ECO:0000313" key="4">
    <source>
        <dbReference type="EMBL" id="EON65838.1"/>
    </source>
</evidence>
<keyword evidence="5" id="KW-1185">Reference proteome</keyword>
<accession>R7YVG2</accession>
<dbReference type="InterPro" id="IPR017853">
    <property type="entry name" value="GH"/>
</dbReference>
<dbReference type="Pfam" id="PF00128">
    <property type="entry name" value="Alpha-amylase"/>
    <property type="match status" value="1"/>
</dbReference>
<proteinExistence type="inferred from homology"/>
<gene>
    <name evidence="4" type="ORF">W97_05080</name>
</gene>
<sequence length="123" mass="14346">MKVEIDLKRIELLNVFGAKLTPALQWVPNAAMICLLDKPTKLKELHIIIREGHRPVSFDKLIRALDSRGMKFVMDMVVNHTSNQYGWFQAAKKSKDSEFRDFYIWRKPKDDASGEEVEKQQVQ</sequence>
<dbReference type="EMBL" id="JH767576">
    <property type="protein sequence ID" value="EON65838.1"/>
    <property type="molecule type" value="Genomic_DNA"/>
</dbReference>
<dbReference type="PANTHER" id="PTHR10357">
    <property type="entry name" value="ALPHA-AMYLASE FAMILY MEMBER"/>
    <property type="match status" value="1"/>
</dbReference>
<dbReference type="AlphaFoldDB" id="R7YVG2"/>
<dbReference type="OrthoDB" id="1740265at2759"/>
<name>R7YVG2_CONA1</name>
<dbReference type="GeneID" id="19902391"/>
<dbReference type="InterPro" id="IPR006047">
    <property type="entry name" value="GH13_cat_dom"/>
</dbReference>
<dbReference type="STRING" id="1168221.R7YVG2"/>
<dbReference type="GO" id="GO:0004556">
    <property type="term" value="F:alpha-amylase activity"/>
    <property type="evidence" value="ECO:0007669"/>
    <property type="project" value="TreeGrafter"/>
</dbReference>
<dbReference type="RefSeq" id="XP_007781155.1">
    <property type="nucleotide sequence ID" value="XM_007782965.1"/>
</dbReference>
<evidence type="ECO:0000256" key="1">
    <source>
        <dbReference type="ARBA" id="ARBA00008061"/>
    </source>
</evidence>
<organism evidence="4 5">
    <name type="scientific">Coniosporium apollinis (strain CBS 100218)</name>
    <name type="common">Rock-inhabiting black yeast</name>
    <dbReference type="NCBI Taxonomy" id="1168221"/>
    <lineage>
        <taxon>Eukaryota</taxon>
        <taxon>Fungi</taxon>
        <taxon>Dikarya</taxon>
        <taxon>Ascomycota</taxon>
        <taxon>Pezizomycotina</taxon>
        <taxon>Dothideomycetes</taxon>
        <taxon>Dothideomycetes incertae sedis</taxon>
        <taxon>Coniosporium</taxon>
    </lineage>
</organism>
<dbReference type="SUPFAM" id="SSF51445">
    <property type="entry name" value="(Trans)glycosidases"/>
    <property type="match status" value="1"/>
</dbReference>